<feature type="non-terminal residue" evidence="1">
    <location>
        <position position="1"/>
    </location>
</feature>
<evidence type="ECO:0000313" key="1">
    <source>
        <dbReference type="EMBL" id="CAG8812103.1"/>
    </source>
</evidence>
<name>A0A9N9K505_9GLOM</name>
<dbReference type="AlphaFoldDB" id="A0A9N9K505"/>
<keyword evidence="2" id="KW-1185">Reference proteome</keyword>
<organism evidence="1 2">
    <name type="scientific">Cetraspora pellucida</name>
    <dbReference type="NCBI Taxonomy" id="1433469"/>
    <lineage>
        <taxon>Eukaryota</taxon>
        <taxon>Fungi</taxon>
        <taxon>Fungi incertae sedis</taxon>
        <taxon>Mucoromycota</taxon>
        <taxon>Glomeromycotina</taxon>
        <taxon>Glomeromycetes</taxon>
        <taxon>Diversisporales</taxon>
        <taxon>Gigasporaceae</taxon>
        <taxon>Cetraspora</taxon>
    </lineage>
</organism>
<comment type="caution">
    <text evidence="1">The sequence shown here is derived from an EMBL/GenBank/DDBJ whole genome shotgun (WGS) entry which is preliminary data.</text>
</comment>
<gene>
    <name evidence="1" type="ORF">CPELLU_LOCUS18753</name>
</gene>
<dbReference type="Proteomes" id="UP000789759">
    <property type="component" value="Unassembled WGS sequence"/>
</dbReference>
<protein>
    <submittedName>
        <fullName evidence="1">3327_t:CDS:1</fullName>
    </submittedName>
</protein>
<dbReference type="EMBL" id="CAJVQA010039508">
    <property type="protein sequence ID" value="CAG8812103.1"/>
    <property type="molecule type" value="Genomic_DNA"/>
</dbReference>
<sequence length="63" mass="7464">YEDASIIDEEFDWFSYFVTPHEFYPLEVENTSQLDECFITPGVISKNVLLNEEKELIENNETE</sequence>
<accession>A0A9N9K505</accession>
<feature type="non-terminal residue" evidence="1">
    <location>
        <position position="63"/>
    </location>
</feature>
<proteinExistence type="predicted"/>
<evidence type="ECO:0000313" key="2">
    <source>
        <dbReference type="Proteomes" id="UP000789759"/>
    </source>
</evidence>
<reference evidence="1" key="1">
    <citation type="submission" date="2021-06" db="EMBL/GenBank/DDBJ databases">
        <authorList>
            <person name="Kallberg Y."/>
            <person name="Tangrot J."/>
            <person name="Rosling A."/>
        </authorList>
    </citation>
    <scope>NUCLEOTIDE SEQUENCE</scope>
    <source>
        <strain evidence="1">FL966</strain>
    </source>
</reference>